<evidence type="ECO:0008006" key="5">
    <source>
        <dbReference type="Google" id="ProtNLM"/>
    </source>
</evidence>
<sequence>MTTPPPFPYDRHPAPPAPPVPPAPPGPPVRPRAARSAGAVVEGVVRGAQVRTEYRGEHASEVIWTFRVEEYDTAGTLLSLVPVEMRGLTFEGSVADGDWVRARGRTKAGTVRVTRLENLTTGAAVRAKGVSRPAVVVAYVLMAAIAAFVAWGFYTTFFGGPDLPPGFPGDW</sequence>
<gene>
    <name evidence="3" type="ORF">AB0470_17740</name>
</gene>
<feature type="compositionally biased region" description="Pro residues" evidence="1">
    <location>
        <begin position="1"/>
        <end position="30"/>
    </location>
</feature>
<keyword evidence="2" id="KW-0812">Transmembrane</keyword>
<evidence type="ECO:0000256" key="2">
    <source>
        <dbReference type="SAM" id="Phobius"/>
    </source>
</evidence>
<evidence type="ECO:0000256" key="1">
    <source>
        <dbReference type="SAM" id="MobiDB-lite"/>
    </source>
</evidence>
<organism evidence="3 4">
    <name type="scientific">Streptomyces griseosporeus</name>
    <dbReference type="NCBI Taxonomy" id="1910"/>
    <lineage>
        <taxon>Bacteria</taxon>
        <taxon>Bacillati</taxon>
        <taxon>Actinomycetota</taxon>
        <taxon>Actinomycetes</taxon>
        <taxon>Kitasatosporales</taxon>
        <taxon>Streptomycetaceae</taxon>
        <taxon>Streptomyces</taxon>
    </lineage>
</organism>
<keyword evidence="2" id="KW-1133">Transmembrane helix</keyword>
<accession>A0ABV3KTJ3</accession>
<feature type="region of interest" description="Disordered" evidence="1">
    <location>
        <begin position="1"/>
        <end position="35"/>
    </location>
</feature>
<comment type="caution">
    <text evidence="3">The sequence shown here is derived from an EMBL/GenBank/DDBJ whole genome shotgun (WGS) entry which is preliminary data.</text>
</comment>
<dbReference type="Proteomes" id="UP001553148">
    <property type="component" value="Unassembled WGS sequence"/>
</dbReference>
<keyword evidence="4" id="KW-1185">Reference proteome</keyword>
<protein>
    <recommendedName>
        <fullName evidence="5">DUF4178 domain-containing protein</fullName>
    </recommendedName>
</protein>
<evidence type="ECO:0000313" key="4">
    <source>
        <dbReference type="Proteomes" id="UP001553148"/>
    </source>
</evidence>
<proteinExistence type="predicted"/>
<name>A0ABV3KTJ3_STRGS</name>
<dbReference type="EMBL" id="JBFAUJ010000006">
    <property type="protein sequence ID" value="MEV8461383.1"/>
    <property type="molecule type" value="Genomic_DNA"/>
</dbReference>
<dbReference type="RefSeq" id="WP_162655587.1">
    <property type="nucleotide sequence ID" value="NZ_JBFAUJ010000006.1"/>
</dbReference>
<reference evidence="3 4" key="1">
    <citation type="submission" date="2024-06" db="EMBL/GenBank/DDBJ databases">
        <title>The Natural Products Discovery Center: Release of the First 8490 Sequenced Strains for Exploring Actinobacteria Biosynthetic Diversity.</title>
        <authorList>
            <person name="Kalkreuter E."/>
            <person name="Kautsar S.A."/>
            <person name="Yang D."/>
            <person name="Bader C.D."/>
            <person name="Teijaro C.N."/>
            <person name="Fluegel L."/>
            <person name="Davis C.M."/>
            <person name="Simpson J.R."/>
            <person name="Lauterbach L."/>
            <person name="Steele A.D."/>
            <person name="Gui C."/>
            <person name="Meng S."/>
            <person name="Li G."/>
            <person name="Viehrig K."/>
            <person name="Ye F."/>
            <person name="Su P."/>
            <person name="Kiefer A.F."/>
            <person name="Nichols A."/>
            <person name="Cepeda A.J."/>
            <person name="Yan W."/>
            <person name="Fan B."/>
            <person name="Jiang Y."/>
            <person name="Adhikari A."/>
            <person name="Zheng C.-J."/>
            <person name="Schuster L."/>
            <person name="Cowan T.M."/>
            <person name="Smanski M.J."/>
            <person name="Chevrette M.G."/>
            <person name="De Carvalho L.P.S."/>
            <person name="Shen B."/>
        </authorList>
    </citation>
    <scope>NUCLEOTIDE SEQUENCE [LARGE SCALE GENOMIC DNA]</scope>
    <source>
        <strain evidence="3 4">NPDC052360</strain>
    </source>
</reference>
<keyword evidence="2" id="KW-0472">Membrane</keyword>
<evidence type="ECO:0000313" key="3">
    <source>
        <dbReference type="EMBL" id="MEV8461383.1"/>
    </source>
</evidence>
<feature type="transmembrane region" description="Helical" evidence="2">
    <location>
        <begin position="134"/>
        <end position="154"/>
    </location>
</feature>